<dbReference type="AlphaFoldDB" id="A0ABD1MD25"/>
<accession>A0ABD1MD25</accession>
<comment type="caution">
    <text evidence="1">The sequence shown here is derived from an EMBL/GenBank/DDBJ whole genome shotgun (WGS) entry which is preliminary data.</text>
</comment>
<dbReference type="EMBL" id="JBGMDY010000005">
    <property type="protein sequence ID" value="KAL2333674.1"/>
    <property type="molecule type" value="Genomic_DNA"/>
</dbReference>
<reference evidence="1 2" key="1">
    <citation type="submission" date="2024-08" db="EMBL/GenBank/DDBJ databases">
        <title>Insights into the chromosomal genome structure of Flemingia macrophylla.</title>
        <authorList>
            <person name="Ding Y."/>
            <person name="Zhao Y."/>
            <person name="Bi W."/>
            <person name="Wu M."/>
            <person name="Zhao G."/>
            <person name="Gong Y."/>
            <person name="Li W."/>
            <person name="Zhang P."/>
        </authorList>
    </citation>
    <scope>NUCLEOTIDE SEQUENCE [LARGE SCALE GENOMIC DNA]</scope>
    <source>
        <strain evidence="1">DYQJB</strain>
        <tissue evidence="1">Leaf</tissue>
    </source>
</reference>
<gene>
    <name evidence="1" type="ORF">Fmac_014887</name>
</gene>
<proteinExistence type="predicted"/>
<dbReference type="Proteomes" id="UP001603857">
    <property type="component" value="Unassembled WGS sequence"/>
</dbReference>
<keyword evidence="2" id="KW-1185">Reference proteome</keyword>
<organism evidence="1 2">
    <name type="scientific">Flemingia macrophylla</name>
    <dbReference type="NCBI Taxonomy" id="520843"/>
    <lineage>
        <taxon>Eukaryota</taxon>
        <taxon>Viridiplantae</taxon>
        <taxon>Streptophyta</taxon>
        <taxon>Embryophyta</taxon>
        <taxon>Tracheophyta</taxon>
        <taxon>Spermatophyta</taxon>
        <taxon>Magnoliopsida</taxon>
        <taxon>eudicotyledons</taxon>
        <taxon>Gunneridae</taxon>
        <taxon>Pentapetalae</taxon>
        <taxon>rosids</taxon>
        <taxon>fabids</taxon>
        <taxon>Fabales</taxon>
        <taxon>Fabaceae</taxon>
        <taxon>Papilionoideae</taxon>
        <taxon>50 kb inversion clade</taxon>
        <taxon>NPAAA clade</taxon>
        <taxon>indigoferoid/millettioid clade</taxon>
        <taxon>Phaseoleae</taxon>
        <taxon>Flemingia</taxon>
    </lineage>
</organism>
<protein>
    <recommendedName>
        <fullName evidence="3">Ribosomal protein S4</fullName>
    </recommendedName>
</protein>
<sequence>MAQLYLKATNAIHSSMDHYSEKVYPQRKIFPRNICQNQHLVIPNGNLPTQRQTHIKRSTSPARTSQIQRLAHTRKHRNSLWEPAIQSYSQRVKARCTKTSFPKLSLERLYKHLLINWTSPDKSLHSQVLERSSKDELNRVKRGNIIVWRLEVAQFEVGVVDGCLPYPRKRDQDSRQDKPKNPSKLLKIGLSIGFEYE</sequence>
<evidence type="ECO:0000313" key="1">
    <source>
        <dbReference type="EMBL" id="KAL2333674.1"/>
    </source>
</evidence>
<evidence type="ECO:0000313" key="2">
    <source>
        <dbReference type="Proteomes" id="UP001603857"/>
    </source>
</evidence>
<name>A0ABD1MD25_9FABA</name>
<evidence type="ECO:0008006" key="3">
    <source>
        <dbReference type="Google" id="ProtNLM"/>
    </source>
</evidence>